<protein>
    <submittedName>
        <fullName evidence="1">Uncharacterized protein</fullName>
    </submittedName>
</protein>
<sequence length="416" mass="48307">LIELAAPSKFLSILELNTDDNDDELIKLLLSYKIAFFDQMQILQNIPQLNQMLRSPAKNISNVLIVKLQKALNDSVVQKKTCMSELRYDPQKFQQACLQFLVDVCAEDEAQIYVRSPFNMIQLKSAINLPGTADLISQETKTDNVFRIKPRHLVNILLCRAHKDEKYAQQLRSDFVEYEVVCQTKHVPKDAKNGYLKPKTIGETVQDVNLTNTMQRLKQNVLVQNEAVPAKINLKQYIQADLPNFSKTQNETQLHQSYRLVDKSLDKSLEKPHLQTVQKVQVQQSQTVNVTNTQQIQQSIQRMKSLILQKQIQKETLEKTWIQFKSEQFNVQQLKFKERNLKERIEILKEAIPFLMAKKSQIVTPRFNQKALGESIKRVKNTKLQSLYQQKQTLNSQMNTSLIKLEGKKMAKRIRK</sequence>
<gene>
    <name evidence="1" type="ORF">TPC1_31083</name>
</gene>
<feature type="non-terminal residue" evidence="1">
    <location>
        <position position="1"/>
    </location>
</feature>
<organism evidence="1">
    <name type="scientific">Trepomonas sp. PC1</name>
    <dbReference type="NCBI Taxonomy" id="1076344"/>
    <lineage>
        <taxon>Eukaryota</taxon>
        <taxon>Metamonada</taxon>
        <taxon>Diplomonadida</taxon>
        <taxon>Hexamitidae</taxon>
        <taxon>Hexamitinae</taxon>
        <taxon>Trepomonas</taxon>
    </lineage>
</organism>
<dbReference type="AlphaFoldDB" id="A0A146JXN3"/>
<reference evidence="1" key="1">
    <citation type="submission" date="2015-07" db="EMBL/GenBank/DDBJ databases">
        <title>Adaptation to a free-living lifestyle via gene acquisitions in the diplomonad Trepomonas sp. PC1.</title>
        <authorList>
            <person name="Xu F."/>
            <person name="Jerlstrom-Hultqvist J."/>
            <person name="Kolisko M."/>
            <person name="Simpson A.G.B."/>
            <person name="Roger A.J."/>
            <person name="Svard S.G."/>
            <person name="Andersson J.O."/>
        </authorList>
    </citation>
    <scope>NUCLEOTIDE SEQUENCE</scope>
    <source>
        <strain evidence="1">PC1</strain>
    </source>
</reference>
<proteinExistence type="predicted"/>
<name>A0A146JXN3_9EUKA</name>
<evidence type="ECO:0000313" key="1">
    <source>
        <dbReference type="EMBL" id="JAP89422.1"/>
    </source>
</evidence>
<accession>A0A146JXN3</accession>
<dbReference type="EMBL" id="GDID01007184">
    <property type="protein sequence ID" value="JAP89422.1"/>
    <property type="molecule type" value="Transcribed_RNA"/>
</dbReference>